<dbReference type="PROSITE" id="PS00059">
    <property type="entry name" value="ADH_ZINC"/>
    <property type="match status" value="1"/>
</dbReference>
<comment type="catalytic activity">
    <reaction evidence="6">
        <text>a primary alcohol + NADP(+) = an aldehyde + NADPH + H(+)</text>
        <dbReference type="Rhea" id="RHEA:15937"/>
        <dbReference type="ChEBI" id="CHEBI:15378"/>
        <dbReference type="ChEBI" id="CHEBI:15734"/>
        <dbReference type="ChEBI" id="CHEBI:17478"/>
        <dbReference type="ChEBI" id="CHEBI:57783"/>
        <dbReference type="ChEBI" id="CHEBI:58349"/>
        <dbReference type="EC" id="1.1.1.2"/>
    </reaction>
</comment>
<keyword evidence="3 8" id="KW-0862">Zinc</keyword>
<dbReference type="EC" id="1.1.1.2" evidence="5"/>
<proteinExistence type="inferred from homology"/>
<keyword evidence="2 8" id="KW-0479">Metal-binding</keyword>
<evidence type="ECO:0000256" key="2">
    <source>
        <dbReference type="ARBA" id="ARBA00022723"/>
    </source>
</evidence>
<dbReference type="PANTHER" id="PTHR42683">
    <property type="entry name" value="ALDEHYDE REDUCTASE"/>
    <property type="match status" value="1"/>
</dbReference>
<keyword evidence="11" id="KW-1185">Reference proteome</keyword>
<organism evidence="10 11">
    <name type="scientific">Mycolicibacterium vanbaalenii</name>
    <name type="common">Mycobacterium vanbaalenii</name>
    <dbReference type="NCBI Taxonomy" id="110539"/>
    <lineage>
        <taxon>Bacteria</taxon>
        <taxon>Bacillati</taxon>
        <taxon>Actinomycetota</taxon>
        <taxon>Actinomycetes</taxon>
        <taxon>Mycobacteriales</taxon>
        <taxon>Mycobacteriaceae</taxon>
        <taxon>Mycolicibacterium</taxon>
    </lineage>
</organism>
<dbReference type="Proteomes" id="UP000430146">
    <property type="component" value="Unassembled WGS sequence"/>
</dbReference>
<evidence type="ECO:0000256" key="3">
    <source>
        <dbReference type="ARBA" id="ARBA00022833"/>
    </source>
</evidence>
<feature type="domain" description="Enoyl reductase (ER)" evidence="9">
    <location>
        <begin position="12"/>
        <end position="335"/>
    </location>
</feature>
<dbReference type="RefSeq" id="WP_159231776.1">
    <property type="nucleotide sequence ID" value="NZ_CACSIP010000023.1"/>
</dbReference>
<evidence type="ECO:0000256" key="6">
    <source>
        <dbReference type="ARBA" id="ARBA00048262"/>
    </source>
</evidence>
<dbReference type="SUPFAM" id="SSF51735">
    <property type="entry name" value="NAD(P)-binding Rossmann-fold domains"/>
    <property type="match status" value="1"/>
</dbReference>
<dbReference type="EMBL" id="CACSIP010000023">
    <property type="protein sequence ID" value="CAA0124576.1"/>
    <property type="molecule type" value="Genomic_DNA"/>
</dbReference>
<evidence type="ECO:0000259" key="9">
    <source>
        <dbReference type="SMART" id="SM00829"/>
    </source>
</evidence>
<dbReference type="GO" id="GO:0008270">
    <property type="term" value="F:zinc ion binding"/>
    <property type="evidence" value="ECO:0007669"/>
    <property type="project" value="InterPro"/>
</dbReference>
<dbReference type="FunFam" id="3.40.50.720:FF:000022">
    <property type="entry name" value="Cinnamyl alcohol dehydrogenase"/>
    <property type="match status" value="1"/>
</dbReference>
<dbReference type="InterPro" id="IPR002328">
    <property type="entry name" value="ADH_Zn_CS"/>
</dbReference>
<dbReference type="InterPro" id="IPR047109">
    <property type="entry name" value="CAD-like"/>
</dbReference>
<reference evidence="10 11" key="1">
    <citation type="submission" date="2019-11" db="EMBL/GenBank/DDBJ databases">
        <authorList>
            <person name="Holert J."/>
        </authorList>
    </citation>
    <scope>NUCLEOTIDE SEQUENCE [LARGE SCALE GENOMIC DNA]</scope>
    <source>
        <strain evidence="10">BC8_1</strain>
    </source>
</reference>
<dbReference type="InterPro" id="IPR013154">
    <property type="entry name" value="ADH-like_N"/>
</dbReference>
<dbReference type="InterPro" id="IPR036291">
    <property type="entry name" value="NAD(P)-bd_dom_sf"/>
</dbReference>
<comment type="function">
    <text evidence="7">Prefers aldehydes over alcohols.</text>
</comment>
<dbReference type="Gene3D" id="3.90.180.10">
    <property type="entry name" value="Medium-chain alcohol dehydrogenases, catalytic domain"/>
    <property type="match status" value="1"/>
</dbReference>
<dbReference type="SUPFAM" id="SSF50129">
    <property type="entry name" value="GroES-like"/>
    <property type="match status" value="1"/>
</dbReference>
<dbReference type="GO" id="GO:0008106">
    <property type="term" value="F:alcohol dehydrogenase (NADP+) activity"/>
    <property type="evidence" value="ECO:0007669"/>
    <property type="project" value="UniProtKB-EC"/>
</dbReference>
<dbReference type="InterPro" id="IPR020843">
    <property type="entry name" value="ER"/>
</dbReference>
<comment type="cofactor">
    <cofactor evidence="1 8">
        <name>Zn(2+)</name>
        <dbReference type="ChEBI" id="CHEBI:29105"/>
    </cofactor>
</comment>
<keyword evidence="4 10" id="KW-0560">Oxidoreductase</keyword>
<evidence type="ECO:0000313" key="11">
    <source>
        <dbReference type="Proteomes" id="UP000430146"/>
    </source>
</evidence>
<name>A0A5S9QWZ8_MYCVN</name>
<dbReference type="Pfam" id="PF08240">
    <property type="entry name" value="ADH_N"/>
    <property type="match status" value="1"/>
</dbReference>
<comment type="similarity">
    <text evidence="8">Belongs to the zinc-containing alcohol dehydrogenase family.</text>
</comment>
<dbReference type="SMART" id="SM00829">
    <property type="entry name" value="PKS_ER"/>
    <property type="match status" value="1"/>
</dbReference>
<dbReference type="AlphaFoldDB" id="A0A5S9QWZ8"/>
<dbReference type="CDD" id="cd05283">
    <property type="entry name" value="CAD1"/>
    <property type="match status" value="1"/>
</dbReference>
<dbReference type="InterPro" id="IPR013149">
    <property type="entry name" value="ADH-like_C"/>
</dbReference>
<dbReference type="InterPro" id="IPR011032">
    <property type="entry name" value="GroES-like_sf"/>
</dbReference>
<gene>
    <name evidence="10" type="primary">ahr</name>
    <name evidence="10" type="ORF">AELLOGFF_01044</name>
</gene>
<dbReference type="Pfam" id="PF00107">
    <property type="entry name" value="ADH_zinc_N"/>
    <property type="match status" value="1"/>
</dbReference>
<evidence type="ECO:0000256" key="7">
    <source>
        <dbReference type="ARBA" id="ARBA00056141"/>
    </source>
</evidence>
<sequence>MRVNAFAAATPGADLSPYEYDADELGPLEVDVEVTHCGICHTDLMVIDNDWGTDVPAVAGHEVAGIVAAVGPLVDTNRLAVGQRVAVGGVAGSCMSCQYCLTGRQQLCARRDSMAFRGDRGGFASSVRASDWRFVFPLPEAIELEHAGPMLCAGVTVFAPFVRHNIKPADHVGIVGIGGLGHLAIQFARAWGCEVTAISTSPDKRDQAVALGADHFIATRATDEVAQAAGTFDFIICTVPADLPWDDYLASLKPQGTLIVIGASASAMQINPLSLVFAEKKISGGLVASPHETRQMLDFAARTGVRPVVETFAMTDINAALARVRSGDIRFRAVLSTR</sequence>
<evidence type="ECO:0000313" key="10">
    <source>
        <dbReference type="EMBL" id="CAA0124576.1"/>
    </source>
</evidence>
<evidence type="ECO:0000256" key="1">
    <source>
        <dbReference type="ARBA" id="ARBA00001947"/>
    </source>
</evidence>
<evidence type="ECO:0000256" key="8">
    <source>
        <dbReference type="RuleBase" id="RU361277"/>
    </source>
</evidence>
<dbReference type="OrthoDB" id="3567264at2"/>
<dbReference type="Gene3D" id="3.40.50.720">
    <property type="entry name" value="NAD(P)-binding Rossmann-like Domain"/>
    <property type="match status" value="1"/>
</dbReference>
<evidence type="ECO:0000256" key="4">
    <source>
        <dbReference type="ARBA" id="ARBA00023002"/>
    </source>
</evidence>
<evidence type="ECO:0000256" key="5">
    <source>
        <dbReference type="ARBA" id="ARBA00024074"/>
    </source>
</evidence>
<protein>
    <recommendedName>
        <fullName evidence="5">alcohol dehydrogenase (NADP(+))</fullName>
        <ecNumber evidence="5">1.1.1.2</ecNumber>
    </recommendedName>
</protein>
<accession>A0A5S9QWZ8</accession>